<protein>
    <recommendedName>
        <fullName evidence="4">RRM domain-containing protein</fullName>
    </recommendedName>
</protein>
<evidence type="ECO:0000256" key="1">
    <source>
        <dbReference type="ARBA" id="ARBA00022884"/>
    </source>
</evidence>
<dbReference type="PROSITE" id="PS50102">
    <property type="entry name" value="RRM"/>
    <property type="match status" value="2"/>
</dbReference>
<reference evidence="5 6" key="1">
    <citation type="submission" date="2019-01" db="EMBL/GenBank/DDBJ databases">
        <title>A draft genome assembly of the solar-powered sea slug Elysia chlorotica.</title>
        <authorList>
            <person name="Cai H."/>
            <person name="Li Q."/>
            <person name="Fang X."/>
            <person name="Li J."/>
            <person name="Curtis N.E."/>
            <person name="Altenburger A."/>
            <person name="Shibata T."/>
            <person name="Feng M."/>
            <person name="Maeda T."/>
            <person name="Schwartz J.A."/>
            <person name="Shigenobu S."/>
            <person name="Lundholm N."/>
            <person name="Nishiyama T."/>
            <person name="Yang H."/>
            <person name="Hasebe M."/>
            <person name="Li S."/>
            <person name="Pierce S.K."/>
            <person name="Wang J."/>
        </authorList>
    </citation>
    <scope>NUCLEOTIDE SEQUENCE [LARGE SCALE GENOMIC DNA]</scope>
    <source>
        <strain evidence="5">EC2010</strain>
        <tissue evidence="5">Whole organism of an adult</tissue>
    </source>
</reference>
<dbReference type="OrthoDB" id="6067113at2759"/>
<dbReference type="InterPro" id="IPR000504">
    <property type="entry name" value="RRM_dom"/>
</dbReference>
<feature type="compositionally biased region" description="Polar residues" evidence="3">
    <location>
        <begin position="699"/>
        <end position="708"/>
    </location>
</feature>
<proteinExistence type="predicted"/>
<name>A0A433TPR2_ELYCH</name>
<dbReference type="PANTHER" id="PTHR48027">
    <property type="entry name" value="HETEROGENEOUS NUCLEAR RIBONUCLEOPROTEIN 87F-RELATED"/>
    <property type="match status" value="1"/>
</dbReference>
<dbReference type="InterPro" id="IPR052462">
    <property type="entry name" value="SLIRP/GR-RBP-like"/>
</dbReference>
<sequence length="1600" mass="178294">MGTPPTTESSSFPSTITPPPPPAAPPPPSRPAHCSSSSSLRTVYIKNLSPTVDSVFLKITCSPYGDVSNVKVIREADGISKGFAFVTFKQAEQAKKAISMLNGKELDGRVLFAGPAIKRASRNQQQQQQQHQQHLMQHEQPQQLLQQKQQLQQQPQQSIFKSFQQHDHKPQHLQHIFTSTKHKSETRKTQREVIYPDAGSPKRKRRTLSETPPVKEDRSWKGGPHTKQAESFVERFSVCDQNQSLSPNKKISNNSSYEILKTEQMGQSARSSLLSMDQGCRTFYQRSVLNRRHVGGSPCINGVGTGNLDSIPVGSVSTISEDAPIKEGKVWSRPDFHFCLPHIASPPAPCKDVRGFFRLPQIQQPKPQQQQQQQQQYVGNLKYRPPHQRRTQQNIDSRCLNTIIAKENQQNPSLVTPNATYDDKLQASVSLLPQINTARPNRIPSCHLPQRQLRSEDRQQINRKRRRALSVQPFQGKPSFEQKNHRSPLKEYNCTQLLENEHESGKQNNGQSWAIDKAPTDRETLSLQVGSQSLAGCEQNSSFRKHLPINSLDKHQSNSHQNHVAHFQDKLLELEQPDDLPESQLGKEWSKETAAEVSYNSYQYQRQHNAICEQNMHQVFHNFCCQQQQELYFQQQQKEKQHFYQGYGTVDSEMQEQDPYQSTKDADSLVITPTIAPENINLIMHEAQATSHICHGILSSSDHSQSPEAQACPPQEGARSPATFQTFLPRAMEIKQPCQLNGLADPAFCQQSQLHREVKQSCPTFCELGHPTDSTKPFYPECNEKRQASQFQGGIASSREEVVHFTPQMQSLGQAPFKHAEILQGYQSSSLYGTCKDVQLLVCNEEGQDATQTSGVAPQGINLYVKHLSEDVDDAGLKDMFSKFGEVISAKVMMEGERSRGFGFVCFLRAEDAARATRDMRRNVDDVNKRHLYVAPAQRKEERQAFFREKLKAKRRDGGSGSANMNDDMKTENSVQNVDRFTPVLPKSSLNFFKFLGDGTKSNSGVNWKEDITRQPISEQNAVDNPIAPWERKIQNLFSKQSKSNLSSFDCFNVERLRTPLIKPSKLTAGSVNNRSNIGHSVTKHVNVSGHSLVKSNVEEDSCHVSLDGSVLGSASETCVPSELETGIPHWGSPHDDREKVPVFVEDSCDKTHCSLISSRHAGDTPITKLTPIGCSLANPTLTEQETMIDHYVPSRHSESFDIVGSREHITAETSFLMPDCANPNHIDSVSNDSSLFNSAQAKGFITTASCSSHDADLDNKPSADSDVENTITTTTALPAAEETLSIPNNSSPSDHAGCVSCPVNSLCAGIPASLDEGKRMASEEDCSAEKERLEMASPPDMKHHNAEASSEPGEDGSTLLDSEKTITPHASPRRDLKRSRESMEHELGGFGCSIRRYLDSITGGDEGECPPQPKRRMLDKDASLDCIGSIFSESQSLPTSGVPLKEMLSWPVESQKASLAWTICTGVREILEQANLHTSSLVNAESSGDLVLTLKRLEGRGWTMDSIVDSLVTMAMELDVVEILNLIQSKDCLEVMVDQCLHQIWNFSCLIPERESSAALWNQNASNCGERLKESSAFNIHFTTRIVKLIRELGKSPGY</sequence>
<feature type="compositionally biased region" description="Basic and acidic residues" evidence="3">
    <location>
        <begin position="182"/>
        <end position="191"/>
    </location>
</feature>
<feature type="region of interest" description="Disordered" evidence="3">
    <location>
        <begin position="1277"/>
        <end position="1296"/>
    </location>
</feature>
<evidence type="ECO:0000259" key="4">
    <source>
        <dbReference type="PROSITE" id="PS50102"/>
    </source>
</evidence>
<comment type="caution">
    <text evidence="5">The sequence shown here is derived from an EMBL/GenBank/DDBJ whole genome shotgun (WGS) entry which is preliminary data.</text>
</comment>
<accession>A0A433TPR2</accession>
<keyword evidence="1 2" id="KW-0694">RNA-binding</keyword>
<evidence type="ECO:0000256" key="3">
    <source>
        <dbReference type="SAM" id="MobiDB-lite"/>
    </source>
</evidence>
<feature type="region of interest" description="Disordered" evidence="3">
    <location>
        <begin position="119"/>
        <end position="225"/>
    </location>
</feature>
<feature type="compositionally biased region" description="Low complexity" evidence="3">
    <location>
        <begin position="1"/>
        <end position="15"/>
    </location>
</feature>
<dbReference type="InterPro" id="IPR012677">
    <property type="entry name" value="Nucleotide-bd_a/b_plait_sf"/>
</dbReference>
<keyword evidence="6" id="KW-1185">Reference proteome</keyword>
<dbReference type="SUPFAM" id="SSF54928">
    <property type="entry name" value="RNA-binding domain, RBD"/>
    <property type="match status" value="2"/>
</dbReference>
<organism evidence="5 6">
    <name type="scientific">Elysia chlorotica</name>
    <name type="common">Eastern emerald elysia</name>
    <name type="synonym">Sea slug</name>
    <dbReference type="NCBI Taxonomy" id="188477"/>
    <lineage>
        <taxon>Eukaryota</taxon>
        <taxon>Metazoa</taxon>
        <taxon>Spiralia</taxon>
        <taxon>Lophotrochozoa</taxon>
        <taxon>Mollusca</taxon>
        <taxon>Gastropoda</taxon>
        <taxon>Heterobranchia</taxon>
        <taxon>Euthyneura</taxon>
        <taxon>Panpulmonata</taxon>
        <taxon>Sacoglossa</taxon>
        <taxon>Placobranchoidea</taxon>
        <taxon>Plakobranchidae</taxon>
        <taxon>Elysia</taxon>
    </lineage>
</organism>
<feature type="region of interest" description="Disordered" evidence="3">
    <location>
        <begin position="436"/>
        <end position="489"/>
    </location>
</feature>
<feature type="compositionally biased region" description="Pro residues" evidence="3">
    <location>
        <begin position="16"/>
        <end position="30"/>
    </location>
</feature>
<evidence type="ECO:0000256" key="2">
    <source>
        <dbReference type="PROSITE-ProRule" id="PRU00176"/>
    </source>
</evidence>
<gene>
    <name evidence="5" type="ORF">EGW08_008736</name>
</gene>
<dbReference type="Gene3D" id="3.30.70.330">
    <property type="match status" value="2"/>
</dbReference>
<dbReference type="Proteomes" id="UP000271974">
    <property type="component" value="Unassembled WGS sequence"/>
</dbReference>
<dbReference type="InterPro" id="IPR035979">
    <property type="entry name" value="RBD_domain_sf"/>
</dbReference>
<dbReference type="SMART" id="SM00360">
    <property type="entry name" value="RRM"/>
    <property type="match status" value="2"/>
</dbReference>
<evidence type="ECO:0000313" key="6">
    <source>
        <dbReference type="Proteomes" id="UP000271974"/>
    </source>
</evidence>
<feature type="region of interest" description="Disordered" evidence="3">
    <location>
        <begin position="699"/>
        <end position="721"/>
    </location>
</feature>
<feature type="region of interest" description="Disordered" evidence="3">
    <location>
        <begin position="1319"/>
        <end position="1383"/>
    </location>
</feature>
<feature type="compositionally biased region" description="Basic and acidic residues" evidence="3">
    <location>
        <begin position="1319"/>
        <end position="1347"/>
    </location>
</feature>
<dbReference type="EMBL" id="RQTK01000241">
    <property type="protein sequence ID" value="RUS83486.1"/>
    <property type="molecule type" value="Genomic_DNA"/>
</dbReference>
<feature type="compositionally biased region" description="Basic and acidic residues" evidence="3">
    <location>
        <begin position="1362"/>
        <end position="1383"/>
    </location>
</feature>
<dbReference type="Pfam" id="PF00076">
    <property type="entry name" value="RRM_1"/>
    <property type="match status" value="2"/>
</dbReference>
<feature type="domain" description="RRM" evidence="4">
    <location>
        <begin position="861"/>
        <end position="939"/>
    </location>
</feature>
<feature type="domain" description="RRM" evidence="4">
    <location>
        <begin position="41"/>
        <end position="118"/>
    </location>
</feature>
<dbReference type="GO" id="GO:0003723">
    <property type="term" value="F:RNA binding"/>
    <property type="evidence" value="ECO:0007669"/>
    <property type="project" value="UniProtKB-UniRule"/>
</dbReference>
<dbReference type="STRING" id="188477.A0A433TPR2"/>
<feature type="compositionally biased region" description="Low complexity" evidence="3">
    <location>
        <begin position="124"/>
        <end position="157"/>
    </location>
</feature>
<feature type="region of interest" description="Disordered" evidence="3">
    <location>
        <begin position="1"/>
        <end position="36"/>
    </location>
</feature>
<evidence type="ECO:0000313" key="5">
    <source>
        <dbReference type="EMBL" id="RUS83486.1"/>
    </source>
</evidence>